<dbReference type="NCBIfam" id="TIGR01879">
    <property type="entry name" value="hydantase"/>
    <property type="match status" value="1"/>
</dbReference>
<dbReference type="CDD" id="cd03884">
    <property type="entry name" value="M20_bAS"/>
    <property type="match status" value="1"/>
</dbReference>
<evidence type="ECO:0000259" key="3">
    <source>
        <dbReference type="Pfam" id="PF07687"/>
    </source>
</evidence>
<accession>A0ABP9MZU1</accession>
<dbReference type="Gene3D" id="3.40.630.10">
    <property type="entry name" value="Zn peptidases"/>
    <property type="match status" value="1"/>
</dbReference>
<evidence type="ECO:0000313" key="4">
    <source>
        <dbReference type="EMBL" id="GAA5105653.1"/>
    </source>
</evidence>
<dbReference type="Gene3D" id="3.30.70.360">
    <property type="match status" value="1"/>
</dbReference>
<dbReference type="PIRSF" id="PIRSF001235">
    <property type="entry name" value="Amidase_carbamoylase"/>
    <property type="match status" value="1"/>
</dbReference>
<dbReference type="PANTHER" id="PTHR32494:SF5">
    <property type="entry name" value="ALLANTOATE AMIDOHYDROLASE"/>
    <property type="match status" value="1"/>
</dbReference>
<reference evidence="5" key="1">
    <citation type="journal article" date="2019" name="Int. J. Syst. Evol. Microbiol.">
        <title>The Global Catalogue of Microorganisms (GCM) 10K type strain sequencing project: providing services to taxonomists for standard genome sequencing and annotation.</title>
        <authorList>
            <consortium name="The Broad Institute Genomics Platform"/>
            <consortium name="The Broad Institute Genome Sequencing Center for Infectious Disease"/>
            <person name="Wu L."/>
            <person name="Ma J."/>
        </authorList>
    </citation>
    <scope>NUCLEOTIDE SEQUENCE [LARGE SCALE GENOMIC DNA]</scope>
    <source>
        <strain evidence="5">JCM 18050</strain>
    </source>
</reference>
<name>A0ABP9MZU1_9GAMM</name>
<dbReference type="EMBL" id="BAABHY010000001">
    <property type="protein sequence ID" value="GAA5105653.1"/>
    <property type="molecule type" value="Genomic_DNA"/>
</dbReference>
<dbReference type="InterPro" id="IPR002933">
    <property type="entry name" value="Peptidase_M20"/>
</dbReference>
<sequence>MSTLCHFSADQLLSTIAQLARFSDTPLHEGVTRFAYSENDELAHRYIIDLATQQGLDCRQDAVGNVFITLKGQDSSLPAIATGSHLDTVPNGGQYDGILGVVAGLYALCQFKPKTLKRDLTLIIFRCEESSRFGLSCVGSKILTGHTDPEKWHTITDSSGKTLYQVIDEAGYQSQQLTHCVLPQNAFAAFVELHIEQGRCLENANVQIGVVNGIAAPTRFQVDVYGQADHSGATPMDQRQDALVTAAHLITTINQLANQEAHLGTVGTVGKLNVYPNAMNVIPGHVRFYVDIRGIDEASIARVAQGLTQTVNDLDQAAAIRISLSQLAQEKPVRLNQTVCHIISKLCDKHTITYQPMLSGAGHDAMYMATRLPTAMIFIPSKAGISHHKEEYSSSEQILVGADLLTQTLAELANFKENVLDDSN</sequence>
<dbReference type="PANTHER" id="PTHR32494">
    <property type="entry name" value="ALLANTOATE DEIMINASE-RELATED"/>
    <property type="match status" value="1"/>
</dbReference>
<dbReference type="SUPFAM" id="SSF53187">
    <property type="entry name" value="Zn-dependent exopeptidases"/>
    <property type="match status" value="1"/>
</dbReference>
<dbReference type="InterPro" id="IPR010158">
    <property type="entry name" value="Amidase_Cbmase"/>
</dbReference>
<protein>
    <submittedName>
        <fullName evidence="4">Zn-dependent hydrolase</fullName>
    </submittedName>
</protein>
<organism evidence="4 5">
    <name type="scientific">Orbus sasakiae</name>
    <dbReference type="NCBI Taxonomy" id="1078475"/>
    <lineage>
        <taxon>Bacteria</taxon>
        <taxon>Pseudomonadati</taxon>
        <taxon>Pseudomonadota</taxon>
        <taxon>Gammaproteobacteria</taxon>
        <taxon>Orbales</taxon>
        <taxon>Orbaceae</taxon>
        <taxon>Orbus</taxon>
    </lineage>
</organism>
<dbReference type="Proteomes" id="UP001500171">
    <property type="component" value="Unassembled WGS sequence"/>
</dbReference>
<proteinExistence type="inferred from homology"/>
<comment type="similarity">
    <text evidence="1">Belongs to the peptidase M20 family.</text>
</comment>
<dbReference type="GO" id="GO:0016787">
    <property type="term" value="F:hydrolase activity"/>
    <property type="evidence" value="ECO:0007669"/>
    <property type="project" value="UniProtKB-KW"/>
</dbReference>
<dbReference type="NCBIfam" id="NF006771">
    <property type="entry name" value="PRK09290.1-5"/>
    <property type="match status" value="1"/>
</dbReference>
<dbReference type="InterPro" id="IPR011650">
    <property type="entry name" value="Peptidase_M20_dimer"/>
</dbReference>
<evidence type="ECO:0000256" key="1">
    <source>
        <dbReference type="ARBA" id="ARBA00006153"/>
    </source>
</evidence>
<dbReference type="SUPFAM" id="SSF55031">
    <property type="entry name" value="Bacterial exopeptidase dimerisation domain"/>
    <property type="match status" value="1"/>
</dbReference>
<keyword evidence="5" id="KW-1185">Reference proteome</keyword>
<dbReference type="InterPro" id="IPR036264">
    <property type="entry name" value="Bact_exopeptidase_dim_dom"/>
</dbReference>
<keyword evidence="2 4" id="KW-0378">Hydrolase</keyword>
<dbReference type="Pfam" id="PF01546">
    <property type="entry name" value="Peptidase_M20"/>
    <property type="match status" value="1"/>
</dbReference>
<evidence type="ECO:0000256" key="2">
    <source>
        <dbReference type="ARBA" id="ARBA00022801"/>
    </source>
</evidence>
<comment type="caution">
    <text evidence="4">The sequence shown here is derived from an EMBL/GenBank/DDBJ whole genome shotgun (WGS) entry which is preliminary data.</text>
</comment>
<dbReference type="Pfam" id="PF07687">
    <property type="entry name" value="M20_dimer"/>
    <property type="match status" value="1"/>
</dbReference>
<evidence type="ECO:0000313" key="5">
    <source>
        <dbReference type="Proteomes" id="UP001500171"/>
    </source>
</evidence>
<gene>
    <name evidence="4" type="ORF">GCM10023211_04640</name>
</gene>
<feature type="domain" description="Peptidase M20 dimerisation" evidence="3">
    <location>
        <begin position="220"/>
        <end position="313"/>
    </location>
</feature>
<dbReference type="RefSeq" id="WP_345488397.1">
    <property type="nucleotide sequence ID" value="NZ_BAABHY010000001.1"/>
</dbReference>